<name>A0AAN6MWP0_9PEZI</name>
<dbReference type="CDD" id="cd00586">
    <property type="entry name" value="4HBT"/>
    <property type="match status" value="1"/>
</dbReference>
<comment type="caution">
    <text evidence="2">The sequence shown here is derived from an EMBL/GenBank/DDBJ whole genome shotgun (WGS) entry which is preliminary data.</text>
</comment>
<evidence type="ECO:0000256" key="1">
    <source>
        <dbReference type="ARBA" id="ARBA00038476"/>
    </source>
</evidence>
<dbReference type="Pfam" id="PF13279">
    <property type="entry name" value="4HBT_2"/>
    <property type="match status" value="1"/>
</dbReference>
<dbReference type="PANTHER" id="PTHR12475">
    <property type="match status" value="1"/>
</dbReference>
<organism evidence="2 3">
    <name type="scientific">Diplogelasinospora grovesii</name>
    <dbReference type="NCBI Taxonomy" id="303347"/>
    <lineage>
        <taxon>Eukaryota</taxon>
        <taxon>Fungi</taxon>
        <taxon>Dikarya</taxon>
        <taxon>Ascomycota</taxon>
        <taxon>Pezizomycotina</taxon>
        <taxon>Sordariomycetes</taxon>
        <taxon>Sordariomycetidae</taxon>
        <taxon>Sordariales</taxon>
        <taxon>Diplogelasinosporaceae</taxon>
        <taxon>Diplogelasinospora</taxon>
    </lineage>
</organism>
<evidence type="ECO:0000313" key="2">
    <source>
        <dbReference type="EMBL" id="KAK3934349.1"/>
    </source>
</evidence>
<dbReference type="AlphaFoldDB" id="A0AAN6MWP0"/>
<dbReference type="PANTHER" id="PTHR12475:SF4">
    <property type="entry name" value="PROTEIN THEM6"/>
    <property type="match status" value="1"/>
</dbReference>
<comment type="similarity">
    <text evidence="1">Belongs to the lcsJ thioesterase family.</text>
</comment>
<dbReference type="EMBL" id="MU853998">
    <property type="protein sequence ID" value="KAK3934349.1"/>
    <property type="molecule type" value="Genomic_DNA"/>
</dbReference>
<evidence type="ECO:0000313" key="3">
    <source>
        <dbReference type="Proteomes" id="UP001303473"/>
    </source>
</evidence>
<proteinExistence type="inferred from homology"/>
<reference evidence="3" key="1">
    <citation type="journal article" date="2023" name="Mol. Phylogenet. Evol.">
        <title>Genome-scale phylogeny and comparative genomics of the fungal order Sordariales.</title>
        <authorList>
            <person name="Hensen N."/>
            <person name="Bonometti L."/>
            <person name="Westerberg I."/>
            <person name="Brannstrom I.O."/>
            <person name="Guillou S."/>
            <person name="Cros-Aarteil S."/>
            <person name="Calhoun S."/>
            <person name="Haridas S."/>
            <person name="Kuo A."/>
            <person name="Mondo S."/>
            <person name="Pangilinan J."/>
            <person name="Riley R."/>
            <person name="LaButti K."/>
            <person name="Andreopoulos B."/>
            <person name="Lipzen A."/>
            <person name="Chen C."/>
            <person name="Yan M."/>
            <person name="Daum C."/>
            <person name="Ng V."/>
            <person name="Clum A."/>
            <person name="Steindorff A."/>
            <person name="Ohm R.A."/>
            <person name="Martin F."/>
            <person name="Silar P."/>
            <person name="Natvig D.O."/>
            <person name="Lalanne C."/>
            <person name="Gautier V."/>
            <person name="Ament-Velasquez S.L."/>
            <person name="Kruys A."/>
            <person name="Hutchinson M.I."/>
            <person name="Powell A.J."/>
            <person name="Barry K."/>
            <person name="Miller A.N."/>
            <person name="Grigoriev I.V."/>
            <person name="Debuchy R."/>
            <person name="Gladieux P."/>
            <person name="Hiltunen Thoren M."/>
            <person name="Johannesson H."/>
        </authorList>
    </citation>
    <scope>NUCLEOTIDE SEQUENCE [LARGE SCALE GENOMIC DNA]</scope>
    <source>
        <strain evidence="3">CBS 340.73</strain>
    </source>
</reference>
<dbReference type="InterPro" id="IPR051490">
    <property type="entry name" value="THEM6_lcsJ_thioesterase"/>
</dbReference>
<protein>
    <submittedName>
        <fullName evidence="2">Thioesterase atnL</fullName>
    </submittedName>
</protein>
<keyword evidence="3" id="KW-1185">Reference proteome</keyword>
<dbReference type="SUPFAM" id="SSF54637">
    <property type="entry name" value="Thioesterase/thiol ester dehydrase-isomerase"/>
    <property type="match status" value="1"/>
</dbReference>
<accession>A0AAN6MWP0</accession>
<gene>
    <name evidence="2" type="ORF">QBC46DRAFT_81165</name>
</gene>
<dbReference type="InterPro" id="IPR029069">
    <property type="entry name" value="HotDog_dom_sf"/>
</dbReference>
<sequence>MVTAIGIAQALSRIPRPILLPAAVFSLAYGGYTMRDKTAEFVSWFLSGPGRNSRIIALLMLIINWKSVPLVWTVRVLSALASHLVLREHHTHSPDKLFHYSICQSHVTLFDIDYNLHKSNSTYFADLDISRAHLAGHLLARGVKALSENAKTKLVSDPRDPTQAAKGGVFVMLGAVHSSFKREIKPYQPYEIWTRVLSWDRKWFYMLSYFVEKGAVKPRSWDAASFGPTRKTESKSEDWEKKVFATAVSKYVFKIGRLSVHPAIVIGASGLLPERPGGWVATDSGMATPAEPMVGNTDAEAKDETQGTEWDWRRTEAERLRGLVYAKHFATPDELASQFDGGEDGALGRWSLG</sequence>
<dbReference type="Proteomes" id="UP001303473">
    <property type="component" value="Unassembled WGS sequence"/>
</dbReference>